<feature type="compositionally biased region" description="Polar residues" evidence="1">
    <location>
        <begin position="42"/>
        <end position="73"/>
    </location>
</feature>
<feature type="chain" id="PRO_5001774691" description="Lipoprotein" evidence="2">
    <location>
        <begin position="29"/>
        <end position="87"/>
    </location>
</feature>
<reference evidence="3 4" key="1">
    <citation type="submission" date="2014-02" db="EMBL/GenBank/DDBJ databases">
        <title>Genome sequence of Ureaplasma diversum strain 246.</title>
        <authorList>
            <person name="Sirand-Pugnet P."/>
            <person name="Breton M."/>
            <person name="Dordet-Frisoni E."/>
            <person name="Baranowski E."/>
            <person name="Barre A."/>
            <person name="Couture C."/>
            <person name="Dupuy V."/>
            <person name="Gaurivaud P."/>
            <person name="Jacob D."/>
            <person name="Lemaitre C."/>
            <person name="Manso-Silvan L."/>
            <person name="Nikolski M."/>
            <person name="Nouvel L.-X."/>
            <person name="Poumarat F."/>
            <person name="Tardy F."/>
            <person name="Thebault P."/>
            <person name="Theil S."/>
            <person name="Citti C."/>
            <person name="Thiaucourt F."/>
            <person name="Blanchard A."/>
        </authorList>
    </citation>
    <scope>NUCLEOTIDE SEQUENCE [LARGE SCALE GENOMIC DNA]</scope>
    <source>
        <strain evidence="3 4">NCTC 246</strain>
    </source>
</reference>
<feature type="signal peptide" evidence="2">
    <location>
        <begin position="1"/>
        <end position="28"/>
    </location>
</feature>
<evidence type="ECO:0000313" key="3">
    <source>
        <dbReference type="EMBL" id="KEZ22586.1"/>
    </source>
</evidence>
<keyword evidence="4" id="KW-1185">Reference proteome</keyword>
<accession>A0A084EX94</accession>
<dbReference type="PROSITE" id="PS51257">
    <property type="entry name" value="PROKAR_LIPOPROTEIN"/>
    <property type="match status" value="1"/>
</dbReference>
<evidence type="ECO:0008006" key="5">
    <source>
        <dbReference type="Google" id="ProtNLM"/>
    </source>
</evidence>
<dbReference type="RefSeq" id="WP_038103231.1">
    <property type="nucleotide sequence ID" value="NZ_JFDP01000069.1"/>
</dbReference>
<dbReference type="AlphaFoldDB" id="A0A084EX94"/>
<organism evidence="3 4">
    <name type="scientific">Ureaplasma diversum NCTC 246</name>
    <dbReference type="NCBI Taxonomy" id="1188241"/>
    <lineage>
        <taxon>Bacteria</taxon>
        <taxon>Bacillati</taxon>
        <taxon>Mycoplasmatota</taxon>
        <taxon>Mycoplasmoidales</taxon>
        <taxon>Mycoplasmoidaceae</taxon>
        <taxon>Ureaplasma</taxon>
    </lineage>
</organism>
<name>A0A084EX94_9BACT</name>
<dbReference type="EMBL" id="JFDP01000069">
    <property type="protein sequence ID" value="KEZ22586.1"/>
    <property type="molecule type" value="Genomic_DNA"/>
</dbReference>
<sequence>MNKFKNKKALALAVGAIMVGVSIVSVSAACKTTQTTKPTKPNQDSQSQTQNSHDPAIPNTNAPDTKTSPNKLVNDSIDPVPKTSKNW</sequence>
<keyword evidence="2" id="KW-0732">Signal</keyword>
<dbReference type="Proteomes" id="UP000028537">
    <property type="component" value="Unassembled WGS sequence"/>
</dbReference>
<proteinExistence type="predicted"/>
<protein>
    <recommendedName>
        <fullName evidence="5">Lipoprotein</fullName>
    </recommendedName>
</protein>
<evidence type="ECO:0000256" key="2">
    <source>
        <dbReference type="SAM" id="SignalP"/>
    </source>
</evidence>
<feature type="compositionally biased region" description="Low complexity" evidence="1">
    <location>
        <begin position="32"/>
        <end position="41"/>
    </location>
</feature>
<comment type="caution">
    <text evidence="3">The sequence shown here is derived from an EMBL/GenBank/DDBJ whole genome shotgun (WGS) entry which is preliminary data.</text>
</comment>
<evidence type="ECO:0000256" key="1">
    <source>
        <dbReference type="SAM" id="MobiDB-lite"/>
    </source>
</evidence>
<evidence type="ECO:0000313" key="4">
    <source>
        <dbReference type="Proteomes" id="UP000028537"/>
    </source>
</evidence>
<gene>
    <name evidence="3" type="ORF">UDIV_5740</name>
</gene>
<feature type="region of interest" description="Disordered" evidence="1">
    <location>
        <begin position="32"/>
        <end position="87"/>
    </location>
</feature>